<accession>A0ABW5Y4Z7</accession>
<dbReference type="EMBL" id="JBHUOR010000138">
    <property type="protein sequence ID" value="MFD2870352.1"/>
    <property type="molecule type" value="Genomic_DNA"/>
</dbReference>
<reference evidence="2" key="1">
    <citation type="journal article" date="2019" name="Int. J. Syst. Evol. Microbiol.">
        <title>The Global Catalogue of Microorganisms (GCM) 10K type strain sequencing project: providing services to taxonomists for standard genome sequencing and annotation.</title>
        <authorList>
            <consortium name="The Broad Institute Genomics Platform"/>
            <consortium name="The Broad Institute Genome Sequencing Center for Infectious Disease"/>
            <person name="Wu L."/>
            <person name="Ma J."/>
        </authorList>
    </citation>
    <scope>NUCLEOTIDE SEQUENCE [LARGE SCALE GENOMIC DNA]</scope>
    <source>
        <strain evidence="2">KCTC 33522</strain>
    </source>
</reference>
<evidence type="ECO:0008006" key="3">
    <source>
        <dbReference type="Google" id="ProtNLM"/>
    </source>
</evidence>
<evidence type="ECO:0000313" key="2">
    <source>
        <dbReference type="Proteomes" id="UP001597568"/>
    </source>
</evidence>
<organism evidence="1 2">
    <name type="scientific">Kurthia populi</name>
    <dbReference type="NCBI Taxonomy" id="1562132"/>
    <lineage>
        <taxon>Bacteria</taxon>
        <taxon>Bacillati</taxon>
        <taxon>Bacillota</taxon>
        <taxon>Bacilli</taxon>
        <taxon>Bacillales</taxon>
        <taxon>Caryophanaceae</taxon>
        <taxon>Kurthia</taxon>
    </lineage>
</organism>
<sequence>MTQYYRTEDAPEALELMQHIEQLQEKLLVAVHRSDMATSQEIMVQQNEAIAELVRLQKVYQQHKRLIAIVKRMSELGIEMEVIIRETRTRAIL</sequence>
<dbReference type="RefSeq" id="WP_380148987.1">
    <property type="nucleotide sequence ID" value="NZ_JBHUOR010000138.1"/>
</dbReference>
<keyword evidence="2" id="KW-1185">Reference proteome</keyword>
<protein>
    <recommendedName>
        <fullName evidence="3">YgaB-like protein</fullName>
    </recommendedName>
</protein>
<comment type="caution">
    <text evidence="1">The sequence shown here is derived from an EMBL/GenBank/DDBJ whole genome shotgun (WGS) entry which is preliminary data.</text>
</comment>
<dbReference type="Proteomes" id="UP001597568">
    <property type="component" value="Unassembled WGS sequence"/>
</dbReference>
<evidence type="ECO:0000313" key="1">
    <source>
        <dbReference type="EMBL" id="MFD2870352.1"/>
    </source>
</evidence>
<name>A0ABW5Y4Z7_9BACL</name>
<gene>
    <name evidence="1" type="ORF">ACFSY7_17810</name>
</gene>
<proteinExistence type="predicted"/>